<dbReference type="AlphaFoldDB" id="A0A1C7NRZ9"/>
<organism evidence="2 3">
    <name type="scientific">Choanephora cucurbitarum</name>
    <dbReference type="NCBI Taxonomy" id="101091"/>
    <lineage>
        <taxon>Eukaryota</taxon>
        <taxon>Fungi</taxon>
        <taxon>Fungi incertae sedis</taxon>
        <taxon>Mucoromycota</taxon>
        <taxon>Mucoromycotina</taxon>
        <taxon>Mucoromycetes</taxon>
        <taxon>Mucorales</taxon>
        <taxon>Mucorineae</taxon>
        <taxon>Choanephoraceae</taxon>
        <taxon>Choanephoroideae</taxon>
        <taxon>Choanephora</taxon>
    </lineage>
</organism>
<dbReference type="Proteomes" id="UP000093000">
    <property type="component" value="Unassembled WGS sequence"/>
</dbReference>
<keyword evidence="3" id="KW-1185">Reference proteome</keyword>
<dbReference type="Pfam" id="PF08757">
    <property type="entry name" value="CotH"/>
    <property type="match status" value="1"/>
</dbReference>
<dbReference type="STRING" id="101091.A0A1C7NRZ9"/>
<gene>
    <name evidence="2" type="ORF">A0J61_00150</name>
</gene>
<evidence type="ECO:0000256" key="1">
    <source>
        <dbReference type="SAM" id="SignalP"/>
    </source>
</evidence>
<keyword evidence="1" id="KW-0732">Signal</keyword>
<reference evidence="2 3" key="1">
    <citation type="submission" date="2016-03" db="EMBL/GenBank/DDBJ databases">
        <title>Choanephora cucurbitarum.</title>
        <authorList>
            <person name="Min B."/>
            <person name="Park H."/>
            <person name="Park J.-H."/>
            <person name="Shin H.-D."/>
            <person name="Choi I.-G."/>
        </authorList>
    </citation>
    <scope>NUCLEOTIDE SEQUENCE [LARGE SCALE GENOMIC DNA]</scope>
    <source>
        <strain evidence="2 3">KUS-F28377</strain>
    </source>
</reference>
<dbReference type="EMBL" id="LUGH01000003">
    <property type="protein sequence ID" value="OBZ91798.1"/>
    <property type="molecule type" value="Genomic_DNA"/>
</dbReference>
<evidence type="ECO:0000313" key="2">
    <source>
        <dbReference type="EMBL" id="OBZ91798.1"/>
    </source>
</evidence>
<name>A0A1C7NRZ9_9FUNG</name>
<dbReference type="InParanoid" id="A0A1C7NRZ9"/>
<accession>A0A1C7NRZ9</accession>
<dbReference type="PANTHER" id="PTHR40050:SF1">
    <property type="entry name" value="INNER SPORE COAT PROTEIN H"/>
    <property type="match status" value="1"/>
</dbReference>
<feature type="signal peptide" evidence="1">
    <location>
        <begin position="1"/>
        <end position="20"/>
    </location>
</feature>
<feature type="chain" id="PRO_5008889858" description="Coth-domain-containing protein" evidence="1">
    <location>
        <begin position="21"/>
        <end position="608"/>
    </location>
</feature>
<dbReference type="OrthoDB" id="10267127at2759"/>
<evidence type="ECO:0000313" key="3">
    <source>
        <dbReference type="Proteomes" id="UP000093000"/>
    </source>
</evidence>
<evidence type="ECO:0008006" key="4">
    <source>
        <dbReference type="Google" id="ProtNLM"/>
    </source>
</evidence>
<proteinExistence type="predicted"/>
<protein>
    <recommendedName>
        <fullName evidence="4">Coth-domain-containing protein</fullName>
    </recommendedName>
</protein>
<dbReference type="PANTHER" id="PTHR40050">
    <property type="entry name" value="INNER SPORE COAT PROTEIN H"/>
    <property type="match status" value="1"/>
</dbReference>
<dbReference type="InterPro" id="IPR014867">
    <property type="entry name" value="Spore_coat_CotH_CotH2/3/7"/>
</dbReference>
<comment type="caution">
    <text evidence="2">The sequence shown here is derived from an EMBL/GenBank/DDBJ whole genome shotgun (WGS) entry which is preliminary data.</text>
</comment>
<sequence length="608" mass="68451">MKLHLGYIGFLLFYLRPLHAADTEYSVIAFPRDQQNVNVIVDGQSFPLSQSPDSSNLYKGIAPSGTKYQYALTGGAGNTIEAVTRTLQAGIASTGNEFFNRSKTVHDIPPLPQAYNPIYPYLSSNMSRSNEISTIILEANSTGLGEILADPKGGFDYTLVSKITYISNKEIYTFSNAGIKNSGKSTKEFAKQSYKIKLNKFKQTGQEELLYGRTTFKLRAHETDPTFVREKLMLDILGASGVATVQGNYVRLFINNEPFGLYLMIDDSTTNFINIALNGGDQNYQHTGPTYKGNALNSQVEGNLAYKGDQQEAYNDTMYTLEDEGNMKKNLNKTNEKTPLIEFIKDLSTVDPTKSIDANTRGDIEKLVDPLHTMIHLALNFLSGSWDGIWHQASNYYLTKNTESNKWILITYDFDETFGLGAPSYMATTPYSNFSRPGSERPLVNAFISSPYYKSEFEKVLQTLIKRFFKTSVITPRVEAWKQMLREDVEWDLSLEPKSVGIKPQWTLWNFENNMNNTDGESMGVLEWINARSLAVQQQLNFNDVDDLPALESYVNKHQWDPNNYEKKDVKEKKNKADTGNQESGATIKSVSTFAISVVIFTVSYILL</sequence>